<feature type="transmembrane region" description="Helical" evidence="1">
    <location>
        <begin position="35"/>
        <end position="60"/>
    </location>
</feature>
<keyword evidence="1" id="KW-1133">Transmembrane helix</keyword>
<evidence type="ECO:0000313" key="2">
    <source>
        <dbReference type="EMBL" id="RPA88309.1"/>
    </source>
</evidence>
<proteinExistence type="predicted"/>
<gene>
    <name evidence="2" type="ORF">BJ508DRAFT_5567</name>
</gene>
<name>A0A3N4IQT7_ASCIM</name>
<sequence>MLSLNHYSQKCRPPLKCKKQLKCNRFVNTTHMPSFVLALALVVASVAGNAILEPLGLLHLSVLLLSQSLSSASGTDVEPAASLALVLLGLLLLLAVLLDRLCLLLLGDDLDVADLVVVLVAESIALSGSERGDFLLLALGVGDVAGGAGPAELFVLEAVGDLEGRGGLGGAREEGGRSGVIWSKSCLCRNGDGENNEGEDASELHFA</sequence>
<organism evidence="2 3">
    <name type="scientific">Ascobolus immersus RN42</name>
    <dbReference type="NCBI Taxonomy" id="1160509"/>
    <lineage>
        <taxon>Eukaryota</taxon>
        <taxon>Fungi</taxon>
        <taxon>Dikarya</taxon>
        <taxon>Ascomycota</taxon>
        <taxon>Pezizomycotina</taxon>
        <taxon>Pezizomycetes</taxon>
        <taxon>Pezizales</taxon>
        <taxon>Ascobolaceae</taxon>
        <taxon>Ascobolus</taxon>
    </lineage>
</organism>
<keyword evidence="1" id="KW-0472">Membrane</keyword>
<dbReference type="EMBL" id="ML119645">
    <property type="protein sequence ID" value="RPA88309.1"/>
    <property type="molecule type" value="Genomic_DNA"/>
</dbReference>
<dbReference type="Proteomes" id="UP000275078">
    <property type="component" value="Unassembled WGS sequence"/>
</dbReference>
<accession>A0A3N4IQT7</accession>
<keyword evidence="3" id="KW-1185">Reference proteome</keyword>
<reference evidence="2 3" key="1">
    <citation type="journal article" date="2018" name="Nat. Ecol. Evol.">
        <title>Pezizomycetes genomes reveal the molecular basis of ectomycorrhizal truffle lifestyle.</title>
        <authorList>
            <person name="Murat C."/>
            <person name="Payen T."/>
            <person name="Noel B."/>
            <person name="Kuo A."/>
            <person name="Morin E."/>
            <person name="Chen J."/>
            <person name="Kohler A."/>
            <person name="Krizsan K."/>
            <person name="Balestrini R."/>
            <person name="Da Silva C."/>
            <person name="Montanini B."/>
            <person name="Hainaut M."/>
            <person name="Levati E."/>
            <person name="Barry K.W."/>
            <person name="Belfiori B."/>
            <person name="Cichocki N."/>
            <person name="Clum A."/>
            <person name="Dockter R.B."/>
            <person name="Fauchery L."/>
            <person name="Guy J."/>
            <person name="Iotti M."/>
            <person name="Le Tacon F."/>
            <person name="Lindquist E.A."/>
            <person name="Lipzen A."/>
            <person name="Malagnac F."/>
            <person name="Mello A."/>
            <person name="Molinier V."/>
            <person name="Miyauchi S."/>
            <person name="Poulain J."/>
            <person name="Riccioni C."/>
            <person name="Rubini A."/>
            <person name="Sitrit Y."/>
            <person name="Splivallo R."/>
            <person name="Traeger S."/>
            <person name="Wang M."/>
            <person name="Zifcakova L."/>
            <person name="Wipf D."/>
            <person name="Zambonelli A."/>
            <person name="Paolocci F."/>
            <person name="Nowrousian M."/>
            <person name="Ottonello S."/>
            <person name="Baldrian P."/>
            <person name="Spatafora J.W."/>
            <person name="Henrissat B."/>
            <person name="Nagy L.G."/>
            <person name="Aury J.M."/>
            <person name="Wincker P."/>
            <person name="Grigoriev I.V."/>
            <person name="Bonfante P."/>
            <person name="Martin F.M."/>
        </authorList>
    </citation>
    <scope>NUCLEOTIDE SEQUENCE [LARGE SCALE GENOMIC DNA]</scope>
    <source>
        <strain evidence="2 3">RN42</strain>
    </source>
</reference>
<evidence type="ECO:0000313" key="3">
    <source>
        <dbReference type="Proteomes" id="UP000275078"/>
    </source>
</evidence>
<dbReference type="AlphaFoldDB" id="A0A3N4IQT7"/>
<feature type="transmembrane region" description="Helical" evidence="1">
    <location>
        <begin position="80"/>
        <end position="98"/>
    </location>
</feature>
<protein>
    <submittedName>
        <fullName evidence="2">Uncharacterized protein</fullName>
    </submittedName>
</protein>
<keyword evidence="1" id="KW-0812">Transmembrane</keyword>
<evidence type="ECO:0000256" key="1">
    <source>
        <dbReference type="SAM" id="Phobius"/>
    </source>
</evidence>